<dbReference type="Proteomes" id="UP000184052">
    <property type="component" value="Unassembled WGS sequence"/>
</dbReference>
<sequence length="135" mass="15219">MPRPRKRRRVCELPETILFKPAGKPITESELVVITIDEYEVIRLIDLEGLNQEECAERMEVARSTIQRMYEEVKRKLADSIVNGKAFKIEGGDYKLCEFDKDACTTPCCMEKNRNRAGLGRGAGRGAGRGNKNGL</sequence>
<gene>
    <name evidence="3" type="ORF">SAMN02745751_01545</name>
</gene>
<dbReference type="PANTHER" id="PTHR37478:SF2">
    <property type="entry name" value="UPF0251 PROTEIN TK0562"/>
    <property type="match status" value="1"/>
</dbReference>
<dbReference type="Pfam" id="PF02001">
    <property type="entry name" value="DUF134"/>
    <property type="match status" value="1"/>
</dbReference>
<dbReference type="SUPFAM" id="SSF88659">
    <property type="entry name" value="Sigma3 and sigma4 domains of RNA polymerase sigma factors"/>
    <property type="match status" value="1"/>
</dbReference>
<organism evidence="3 4">
    <name type="scientific">Dethiosulfatibacter aminovorans DSM 17477</name>
    <dbReference type="NCBI Taxonomy" id="1121476"/>
    <lineage>
        <taxon>Bacteria</taxon>
        <taxon>Bacillati</taxon>
        <taxon>Bacillota</taxon>
        <taxon>Tissierellia</taxon>
        <taxon>Dethiosulfatibacter</taxon>
    </lineage>
</organism>
<name>A0A1M6FUM6_9FIRM</name>
<dbReference type="RefSeq" id="WP_073049005.1">
    <property type="nucleotide sequence ID" value="NZ_FQZL01000009.1"/>
</dbReference>
<dbReference type="InterPro" id="IPR013324">
    <property type="entry name" value="RNA_pol_sigma_r3/r4-like"/>
</dbReference>
<dbReference type="PANTHER" id="PTHR37478">
    <property type="match status" value="1"/>
</dbReference>
<dbReference type="GO" id="GO:0003677">
    <property type="term" value="F:DNA binding"/>
    <property type="evidence" value="ECO:0007669"/>
    <property type="project" value="UniProtKB-KW"/>
</dbReference>
<dbReference type="AlphaFoldDB" id="A0A1M6FUM6"/>
<accession>A0A1M6FUM6</accession>
<dbReference type="HAMAP" id="MF_00674">
    <property type="entry name" value="UPF0251"/>
    <property type="match status" value="1"/>
</dbReference>
<dbReference type="InterPro" id="IPR002852">
    <property type="entry name" value="UPF0251"/>
</dbReference>
<evidence type="ECO:0000256" key="2">
    <source>
        <dbReference type="HAMAP-Rule" id="MF_00674"/>
    </source>
</evidence>
<evidence type="ECO:0000313" key="3">
    <source>
        <dbReference type="EMBL" id="SHJ01370.1"/>
    </source>
</evidence>
<protein>
    <recommendedName>
        <fullName evidence="2">UPF0251 protein SAMN02745751_01545</fullName>
    </recommendedName>
</protein>
<comment type="similarity">
    <text evidence="1 2">Belongs to the UPF0251 family.</text>
</comment>
<dbReference type="STRING" id="1121476.SAMN02745751_01545"/>
<evidence type="ECO:0000313" key="4">
    <source>
        <dbReference type="Proteomes" id="UP000184052"/>
    </source>
</evidence>
<keyword evidence="4" id="KW-1185">Reference proteome</keyword>
<keyword evidence="3" id="KW-0238">DNA-binding</keyword>
<proteinExistence type="inferred from homology"/>
<dbReference type="OrthoDB" id="280278at2"/>
<dbReference type="EMBL" id="FQZL01000009">
    <property type="protein sequence ID" value="SHJ01370.1"/>
    <property type="molecule type" value="Genomic_DNA"/>
</dbReference>
<reference evidence="3 4" key="1">
    <citation type="submission" date="2016-11" db="EMBL/GenBank/DDBJ databases">
        <authorList>
            <person name="Jaros S."/>
            <person name="Januszkiewicz K."/>
            <person name="Wedrychowicz H."/>
        </authorList>
    </citation>
    <scope>NUCLEOTIDE SEQUENCE [LARGE SCALE GENOMIC DNA]</scope>
    <source>
        <strain evidence="3 4">DSM 17477</strain>
    </source>
</reference>
<evidence type="ECO:0000256" key="1">
    <source>
        <dbReference type="ARBA" id="ARBA00009350"/>
    </source>
</evidence>